<organism evidence="1 2">
    <name type="scientific">Leminorella richardii</name>
    <dbReference type="NCBI Taxonomy" id="158841"/>
    <lineage>
        <taxon>Bacteria</taxon>
        <taxon>Pseudomonadati</taxon>
        <taxon>Pseudomonadota</taxon>
        <taxon>Gammaproteobacteria</taxon>
        <taxon>Enterobacterales</taxon>
        <taxon>Budviciaceae</taxon>
        <taxon>Leminorella</taxon>
    </lineage>
</organism>
<dbReference type="KEGG" id="lri:NCTC12151_02089"/>
<dbReference type="Proteomes" id="UP000249005">
    <property type="component" value="Chromosome 1"/>
</dbReference>
<accession>A0A2X4XY06</accession>
<evidence type="ECO:0000313" key="1">
    <source>
        <dbReference type="EMBL" id="SQI41464.1"/>
    </source>
</evidence>
<evidence type="ECO:0000313" key="2">
    <source>
        <dbReference type="Proteomes" id="UP000249005"/>
    </source>
</evidence>
<dbReference type="AlphaFoldDB" id="A0A2X4XY06"/>
<reference evidence="1 2" key="1">
    <citation type="submission" date="2018-06" db="EMBL/GenBank/DDBJ databases">
        <authorList>
            <consortium name="Pathogen Informatics"/>
            <person name="Doyle S."/>
        </authorList>
    </citation>
    <scope>NUCLEOTIDE SEQUENCE [LARGE SCALE GENOMIC DNA]</scope>
    <source>
        <strain evidence="1 2">NCTC12151</strain>
    </source>
</reference>
<dbReference type="RefSeq" id="WP_111740587.1">
    <property type="nucleotide sequence ID" value="NZ_LR698987.1"/>
</dbReference>
<dbReference type="EMBL" id="LS483470">
    <property type="protein sequence ID" value="SQI41464.1"/>
    <property type="molecule type" value="Genomic_DNA"/>
</dbReference>
<keyword evidence="2" id="KW-1185">Reference proteome</keyword>
<name>A0A2X4XY06_9GAMM</name>
<protein>
    <submittedName>
        <fullName evidence="1">Uncharacterized protein</fullName>
    </submittedName>
</protein>
<proteinExistence type="predicted"/>
<dbReference type="OrthoDB" id="7064859at2"/>
<gene>
    <name evidence="1" type="ORF">NCTC12151_02089</name>
</gene>
<sequence>MTKFIYTDSKNSAIHWQECEKMRAPFIKIGRIDKEYASIFYDVTNYSMDIEAVSNDIKRLYLSYVEFFMCSHPQIEELEHQHYFLNLIVKTEHAECFAEQLYDYLVAKMASHQ</sequence>